<comment type="caution">
    <text evidence="2">The sequence shown here is derived from an EMBL/GenBank/DDBJ whole genome shotgun (WGS) entry which is preliminary data.</text>
</comment>
<name>A0ABD1Y375_9MARC</name>
<protein>
    <recommendedName>
        <fullName evidence="4">No apical meristem-associated C-terminal domain-containing protein</fullName>
    </recommendedName>
</protein>
<sequence>MPAKWKLYIGDLDKSTEKSLKRNKRVENNVPKSCAPSIDNAQDSPLPPSLPAYSIQQQVQQHCEEPKGNLKAKRKGKAKLDENMIRQEKAFWDAVKAIRKESVKESTEKKE</sequence>
<keyword evidence="3" id="KW-1185">Reference proteome</keyword>
<evidence type="ECO:0000313" key="2">
    <source>
        <dbReference type="EMBL" id="KAL2621208.1"/>
    </source>
</evidence>
<evidence type="ECO:0008006" key="4">
    <source>
        <dbReference type="Google" id="ProtNLM"/>
    </source>
</evidence>
<feature type="region of interest" description="Disordered" evidence="1">
    <location>
        <begin position="19"/>
        <end position="51"/>
    </location>
</feature>
<organism evidence="2 3">
    <name type="scientific">Riccia fluitans</name>
    <dbReference type="NCBI Taxonomy" id="41844"/>
    <lineage>
        <taxon>Eukaryota</taxon>
        <taxon>Viridiplantae</taxon>
        <taxon>Streptophyta</taxon>
        <taxon>Embryophyta</taxon>
        <taxon>Marchantiophyta</taxon>
        <taxon>Marchantiopsida</taxon>
        <taxon>Marchantiidae</taxon>
        <taxon>Marchantiales</taxon>
        <taxon>Ricciaceae</taxon>
        <taxon>Riccia</taxon>
    </lineage>
</organism>
<gene>
    <name evidence="2" type="ORF">R1flu_001413</name>
</gene>
<accession>A0ABD1Y375</accession>
<proteinExistence type="predicted"/>
<evidence type="ECO:0000256" key="1">
    <source>
        <dbReference type="SAM" id="MobiDB-lite"/>
    </source>
</evidence>
<evidence type="ECO:0000313" key="3">
    <source>
        <dbReference type="Proteomes" id="UP001605036"/>
    </source>
</evidence>
<dbReference type="EMBL" id="JBHFFA010000006">
    <property type="protein sequence ID" value="KAL2621208.1"/>
    <property type="molecule type" value="Genomic_DNA"/>
</dbReference>
<dbReference type="AlphaFoldDB" id="A0ABD1Y375"/>
<dbReference type="Proteomes" id="UP001605036">
    <property type="component" value="Unassembled WGS sequence"/>
</dbReference>
<reference evidence="2 3" key="1">
    <citation type="submission" date="2024-09" db="EMBL/GenBank/DDBJ databases">
        <title>Chromosome-scale assembly of Riccia fluitans.</title>
        <authorList>
            <person name="Paukszto L."/>
            <person name="Sawicki J."/>
            <person name="Karawczyk K."/>
            <person name="Piernik-Szablinska J."/>
            <person name="Szczecinska M."/>
            <person name="Mazdziarz M."/>
        </authorList>
    </citation>
    <scope>NUCLEOTIDE SEQUENCE [LARGE SCALE GENOMIC DNA]</scope>
    <source>
        <strain evidence="2">Rf_01</strain>
        <tissue evidence="2">Aerial parts of the thallus</tissue>
    </source>
</reference>